<dbReference type="Gene3D" id="2.40.30.10">
    <property type="entry name" value="Translation factors"/>
    <property type="match status" value="2"/>
</dbReference>
<dbReference type="PROSITE" id="PS51722">
    <property type="entry name" value="G_TR_2"/>
    <property type="match status" value="1"/>
</dbReference>
<feature type="binding site" evidence="8">
    <location>
        <begin position="223"/>
        <end position="226"/>
    </location>
    <ligand>
        <name>GTP</name>
        <dbReference type="ChEBI" id="CHEBI:37565"/>
    </ligand>
</feature>
<dbReference type="HAMAP" id="MF_00100_B">
    <property type="entry name" value="IF_2_B"/>
    <property type="match status" value="1"/>
</dbReference>
<dbReference type="InterPro" id="IPR053905">
    <property type="entry name" value="EF-G-like_DII"/>
</dbReference>
<gene>
    <name evidence="8 11" type="primary">infB</name>
    <name evidence="11" type="ORF">PlMoll_0160</name>
</gene>
<dbReference type="GO" id="GO:0005829">
    <property type="term" value="C:cytosol"/>
    <property type="evidence" value="ECO:0007669"/>
    <property type="project" value="TreeGrafter"/>
</dbReference>
<dbReference type="SUPFAM" id="SSF50447">
    <property type="entry name" value="Translation proteins"/>
    <property type="match status" value="2"/>
</dbReference>
<dbReference type="CDD" id="cd03692">
    <property type="entry name" value="mtIF2_IVc"/>
    <property type="match status" value="1"/>
</dbReference>
<keyword evidence="8" id="KW-0963">Cytoplasm</keyword>
<keyword evidence="5 8" id="KW-0648">Protein biosynthesis</keyword>
<organism evidence="11">
    <name type="scientific">uncultured Mycoplasmataceae bacterium</name>
    <dbReference type="NCBI Taxonomy" id="300027"/>
    <lineage>
        <taxon>Bacteria</taxon>
        <taxon>Bacillati</taxon>
        <taxon>Mycoplasmatota</taxon>
        <taxon>Mollicutes</taxon>
        <taxon>Mycoplasmataceae</taxon>
        <taxon>environmental samples</taxon>
    </lineage>
</organism>
<protein>
    <recommendedName>
        <fullName evidence="2 8">Translation initiation factor IF-2</fullName>
    </recommendedName>
</protein>
<dbReference type="InterPro" id="IPR000795">
    <property type="entry name" value="T_Tr_GTP-bd_dom"/>
</dbReference>
<keyword evidence="4 8" id="KW-0547">Nucleotide-binding</keyword>
<dbReference type="PANTHER" id="PTHR43381:SF5">
    <property type="entry name" value="TR-TYPE G DOMAIN-CONTAINING PROTEIN"/>
    <property type="match status" value="1"/>
</dbReference>
<evidence type="ECO:0000256" key="2">
    <source>
        <dbReference type="ARBA" id="ARBA00020675"/>
    </source>
</evidence>
<dbReference type="InterPro" id="IPR044145">
    <property type="entry name" value="IF2_II"/>
</dbReference>
<dbReference type="EMBL" id="MN991199">
    <property type="protein sequence ID" value="QIQ09853.1"/>
    <property type="molecule type" value="Genomic_DNA"/>
</dbReference>
<keyword evidence="6 8" id="KW-0342">GTP-binding</keyword>
<dbReference type="CDD" id="cd03702">
    <property type="entry name" value="IF2_mtIF2_II"/>
    <property type="match status" value="1"/>
</dbReference>
<evidence type="ECO:0000256" key="3">
    <source>
        <dbReference type="ARBA" id="ARBA00022540"/>
    </source>
</evidence>
<dbReference type="FunFam" id="2.40.30.10:FF:000007">
    <property type="entry name" value="Translation initiation factor IF-2"/>
    <property type="match status" value="1"/>
</dbReference>
<dbReference type="InterPro" id="IPR015760">
    <property type="entry name" value="TIF_IF2"/>
</dbReference>
<dbReference type="Pfam" id="PF00009">
    <property type="entry name" value="GTP_EFTU"/>
    <property type="match status" value="1"/>
</dbReference>
<dbReference type="SUPFAM" id="SSF52540">
    <property type="entry name" value="P-loop containing nucleoside triphosphate hydrolases"/>
    <property type="match status" value="1"/>
</dbReference>
<dbReference type="InterPro" id="IPR023115">
    <property type="entry name" value="TIF_IF2_dom3"/>
</dbReference>
<reference evidence="11" key="1">
    <citation type="journal article" date="2020" name="J. ISSAAS">
        <title>Lactobacilli and other gastrointestinal microbiota of Peromyscus leucopus, reservoir host for agents of Lyme disease and other zoonoses in North America.</title>
        <authorList>
            <person name="Milovic A."/>
            <person name="Bassam K."/>
            <person name="Shao H."/>
            <person name="Chatzistamou I."/>
            <person name="Tufts D.M."/>
            <person name="Diuk-Wasser M."/>
            <person name="Barbour A.G."/>
        </authorList>
    </citation>
    <scope>NUCLEOTIDE SEQUENCE</scope>
    <source>
        <strain evidence="11">LL85</strain>
    </source>
</reference>
<evidence type="ECO:0000256" key="9">
    <source>
        <dbReference type="RuleBase" id="RU000644"/>
    </source>
</evidence>
<dbReference type="FunFam" id="2.40.30.10:FF:000008">
    <property type="entry name" value="Translation initiation factor IF-2"/>
    <property type="match status" value="1"/>
</dbReference>
<feature type="binding site" evidence="8">
    <location>
        <begin position="169"/>
        <end position="173"/>
    </location>
    <ligand>
        <name>GTP</name>
        <dbReference type="ChEBI" id="CHEBI:37565"/>
    </ligand>
</feature>
<proteinExistence type="inferred from homology"/>
<dbReference type="CDD" id="cd01887">
    <property type="entry name" value="IF2_eIF5B"/>
    <property type="match status" value="1"/>
</dbReference>
<evidence type="ECO:0000313" key="11">
    <source>
        <dbReference type="EMBL" id="QIQ09853.1"/>
    </source>
</evidence>
<evidence type="ECO:0000259" key="10">
    <source>
        <dbReference type="PROSITE" id="PS51722"/>
    </source>
</evidence>
<dbReference type="GO" id="GO:0005525">
    <property type="term" value="F:GTP binding"/>
    <property type="evidence" value="ECO:0007669"/>
    <property type="project" value="UniProtKB-KW"/>
</dbReference>
<dbReference type="GO" id="GO:0003743">
    <property type="term" value="F:translation initiation factor activity"/>
    <property type="evidence" value="ECO:0007669"/>
    <property type="project" value="UniProtKB-UniRule"/>
</dbReference>
<dbReference type="Pfam" id="PF22042">
    <property type="entry name" value="EF-G_D2"/>
    <property type="match status" value="1"/>
</dbReference>
<evidence type="ECO:0000256" key="1">
    <source>
        <dbReference type="ARBA" id="ARBA00007733"/>
    </source>
</evidence>
<dbReference type="InterPro" id="IPR036925">
    <property type="entry name" value="TIF_IF2_dom3_sf"/>
</dbReference>
<dbReference type="Pfam" id="PF04760">
    <property type="entry name" value="IF2_N"/>
    <property type="match status" value="1"/>
</dbReference>
<dbReference type="FunFam" id="3.40.50.300:FF:000019">
    <property type="entry name" value="Translation initiation factor IF-2"/>
    <property type="match status" value="1"/>
</dbReference>
<dbReference type="Pfam" id="PF11987">
    <property type="entry name" value="IF-2"/>
    <property type="match status" value="1"/>
</dbReference>
<keyword evidence="3 8" id="KW-0396">Initiation factor</keyword>
<accession>A0A6G9HGW1</accession>
<dbReference type="InterPro" id="IPR027417">
    <property type="entry name" value="P-loop_NTPase"/>
</dbReference>
<evidence type="ECO:0000256" key="8">
    <source>
        <dbReference type="HAMAP-Rule" id="MF_00100"/>
    </source>
</evidence>
<feature type="region of interest" description="G-domain" evidence="8">
    <location>
        <begin position="117"/>
        <end position="265"/>
    </location>
</feature>
<dbReference type="Gene3D" id="3.40.50.10050">
    <property type="entry name" value="Translation initiation factor IF- 2, domain 3"/>
    <property type="match status" value="1"/>
</dbReference>
<dbReference type="NCBIfam" id="TIGR00231">
    <property type="entry name" value="small_GTP"/>
    <property type="match status" value="1"/>
</dbReference>
<sequence length="607" mass="66879">MKKNNFKKQDTRQNIDLKSQFKKVDTGIKNGVFVFSSPLTVDEFSKKINKPASEILKHFFLQGKMLNLNALLTEEQIGELCLEFNFDFQKQVAVDETNVLTNIHIKDDPSKLKPRPPVVTIMGHVDHGKTTLLDYIRKTHVVSGEAGGITQHIGAYQVEYNKQKITFIDTPGHEAFTEMRARGANVTDIVILIVAADDGIKPQTEEAIDHAKAAGVPIIVFINKIDKPQANPDLAMSQLAEKDLTAEEWGGKTITIKGSALKGTNVSELLENILLLAEMNDYKANPDRLATGVVVESKLDKGLGPVATVLIQNGTLAKGDFIIIGGVYGRVRIMLDENNKEVKIALPSQPIKVVGINDVPNAGDHFVVSTNERDIKEIATKIQQHKKLQNFQYEQSILKDSEGKKVLNIILKTDVHGSLEAIKGMCSKIDVPGTKLGLIRSAVGGISESDIQLAKASNALIIGFNVKPSRSIKDIADAQKVQIYFFDIIYKLKEVLEKLLTGTLDPIYVEQETGEAEVKQIWRHSEVGTIIGCLVQSGEINRNDKARVLRDGVVVCKTDISSMKHVKDVVNKVTSGMECGIVLSKYNDLKVGDVIQTYKIVQKTLGE</sequence>
<feature type="domain" description="Tr-type G" evidence="10">
    <location>
        <begin position="114"/>
        <end position="282"/>
    </location>
</feature>
<dbReference type="GO" id="GO:0003924">
    <property type="term" value="F:GTPase activity"/>
    <property type="evidence" value="ECO:0007669"/>
    <property type="project" value="UniProtKB-UniRule"/>
</dbReference>
<dbReference type="SUPFAM" id="SSF52156">
    <property type="entry name" value="Initiation factor IF2/eIF5b, domain 3"/>
    <property type="match status" value="1"/>
</dbReference>
<feature type="binding site" evidence="8">
    <location>
        <begin position="123"/>
        <end position="130"/>
    </location>
    <ligand>
        <name>GTP</name>
        <dbReference type="ChEBI" id="CHEBI:37565"/>
    </ligand>
</feature>
<dbReference type="InterPro" id="IPR000178">
    <property type="entry name" value="TF_IF2_bacterial-like"/>
</dbReference>
<dbReference type="FunFam" id="3.40.50.10050:FF:000001">
    <property type="entry name" value="Translation initiation factor IF-2"/>
    <property type="match status" value="1"/>
</dbReference>
<evidence type="ECO:0000256" key="7">
    <source>
        <dbReference type="ARBA" id="ARBA00025162"/>
    </source>
</evidence>
<comment type="similarity">
    <text evidence="1 8 9">Belongs to the TRAFAC class translation factor GTPase superfamily. Classic translation factor GTPase family. IF-2 subfamily.</text>
</comment>
<evidence type="ECO:0000256" key="4">
    <source>
        <dbReference type="ARBA" id="ARBA00022741"/>
    </source>
</evidence>
<dbReference type="PANTHER" id="PTHR43381">
    <property type="entry name" value="TRANSLATION INITIATION FACTOR IF-2-RELATED"/>
    <property type="match status" value="1"/>
</dbReference>
<dbReference type="InterPro" id="IPR005225">
    <property type="entry name" value="Small_GTP-bd"/>
</dbReference>
<dbReference type="Gene3D" id="3.40.50.300">
    <property type="entry name" value="P-loop containing nucleotide triphosphate hydrolases"/>
    <property type="match status" value="1"/>
</dbReference>
<name>A0A6G9HGW1_9MOLU</name>
<comment type="subcellular location">
    <subcellularLocation>
        <location evidence="8">Cytoplasm</location>
    </subcellularLocation>
</comment>
<dbReference type="InterPro" id="IPR009000">
    <property type="entry name" value="Transl_B-barrel_sf"/>
</dbReference>
<evidence type="ECO:0000256" key="6">
    <source>
        <dbReference type="ARBA" id="ARBA00023134"/>
    </source>
</evidence>
<dbReference type="NCBIfam" id="TIGR00487">
    <property type="entry name" value="IF-2"/>
    <property type="match status" value="1"/>
</dbReference>
<dbReference type="InterPro" id="IPR006847">
    <property type="entry name" value="IF2_N"/>
</dbReference>
<comment type="function">
    <text evidence="7 8 9">One of the essential components for the initiation of protein synthesis. Protects formylmethionyl-tRNA from spontaneous hydrolysis and promotes its binding to the 30S ribosomal subunits. Also involved in the hydrolysis of GTP during the formation of the 70S ribosomal complex.</text>
</comment>
<evidence type="ECO:0000256" key="5">
    <source>
        <dbReference type="ARBA" id="ARBA00022917"/>
    </source>
</evidence>
<dbReference type="AlphaFoldDB" id="A0A6G9HGW1"/>